<dbReference type="OrthoDB" id="9811314at2"/>
<dbReference type="InterPro" id="IPR007863">
    <property type="entry name" value="Peptidase_M16_C"/>
</dbReference>
<feature type="domain" description="Peptidase M16 C-terminal" evidence="2">
    <location>
        <begin position="199"/>
        <end position="376"/>
    </location>
</feature>
<feature type="domain" description="Peptidase M16 N-terminal" evidence="1">
    <location>
        <begin position="52"/>
        <end position="168"/>
    </location>
</feature>
<proteinExistence type="predicted"/>
<dbReference type="PANTHER" id="PTHR11851:SF224">
    <property type="entry name" value="PROCESSING PROTEASE"/>
    <property type="match status" value="1"/>
</dbReference>
<name>A0A4R0PZN3_9SPHI</name>
<dbReference type="Pfam" id="PF00675">
    <property type="entry name" value="Peptidase_M16"/>
    <property type="match status" value="1"/>
</dbReference>
<evidence type="ECO:0000259" key="2">
    <source>
        <dbReference type="Pfam" id="PF05193"/>
    </source>
</evidence>
<dbReference type="GO" id="GO:0046872">
    <property type="term" value="F:metal ion binding"/>
    <property type="evidence" value="ECO:0007669"/>
    <property type="project" value="InterPro"/>
</dbReference>
<keyword evidence="4" id="KW-1185">Reference proteome</keyword>
<dbReference type="InterPro" id="IPR011765">
    <property type="entry name" value="Pept_M16_N"/>
</dbReference>
<evidence type="ECO:0000313" key="3">
    <source>
        <dbReference type="EMBL" id="TCD28711.1"/>
    </source>
</evidence>
<dbReference type="InterPro" id="IPR011249">
    <property type="entry name" value="Metalloenz_LuxS/M16"/>
</dbReference>
<gene>
    <name evidence="3" type="ORF">EZ456_04835</name>
</gene>
<dbReference type="SUPFAM" id="SSF63411">
    <property type="entry name" value="LuxS/MPP-like metallohydrolase"/>
    <property type="match status" value="2"/>
</dbReference>
<protein>
    <submittedName>
        <fullName evidence="3">Insulinase family protein</fullName>
    </submittedName>
</protein>
<dbReference type="EMBL" id="SJSO01000003">
    <property type="protein sequence ID" value="TCD28711.1"/>
    <property type="molecule type" value="Genomic_DNA"/>
</dbReference>
<evidence type="ECO:0000259" key="1">
    <source>
        <dbReference type="Pfam" id="PF00675"/>
    </source>
</evidence>
<reference evidence="3 4" key="1">
    <citation type="submission" date="2019-02" db="EMBL/GenBank/DDBJ databases">
        <title>Pedobacter sp. RP-3-21 sp. nov., isolated from Arctic soil.</title>
        <authorList>
            <person name="Dahal R.H."/>
        </authorList>
    </citation>
    <scope>NUCLEOTIDE SEQUENCE [LARGE SCALE GENOMIC DNA]</scope>
    <source>
        <strain evidence="3 4">RP-3-21</strain>
    </source>
</reference>
<evidence type="ECO:0000313" key="4">
    <source>
        <dbReference type="Proteomes" id="UP000293925"/>
    </source>
</evidence>
<dbReference type="Pfam" id="PF05193">
    <property type="entry name" value="Peptidase_M16_C"/>
    <property type="match status" value="1"/>
</dbReference>
<accession>A0A4R0PZN3</accession>
<dbReference type="Proteomes" id="UP000293925">
    <property type="component" value="Unassembled WGS sequence"/>
</dbReference>
<dbReference type="RefSeq" id="WP_131527841.1">
    <property type="nucleotide sequence ID" value="NZ_SJSO01000003.1"/>
</dbReference>
<comment type="caution">
    <text evidence="3">The sequence shown here is derived from an EMBL/GenBank/DDBJ whole genome shotgun (WGS) entry which is preliminary data.</text>
</comment>
<dbReference type="InterPro" id="IPR050361">
    <property type="entry name" value="MPP/UQCRC_Complex"/>
</dbReference>
<organism evidence="3 4">
    <name type="scientific">Pedobacter psychrodurus</name>
    <dbReference type="NCBI Taxonomy" id="2530456"/>
    <lineage>
        <taxon>Bacteria</taxon>
        <taxon>Pseudomonadati</taxon>
        <taxon>Bacteroidota</taxon>
        <taxon>Sphingobacteriia</taxon>
        <taxon>Sphingobacteriales</taxon>
        <taxon>Sphingobacteriaceae</taxon>
        <taxon>Pedobacter</taxon>
    </lineage>
</organism>
<dbReference type="Gene3D" id="3.30.830.10">
    <property type="entry name" value="Metalloenzyme, LuxS/M16 peptidase-like"/>
    <property type="match status" value="2"/>
</dbReference>
<sequence length="471" mass="51555">MKKIILTVYMAIIVQFSMAQKLDRSKKPLPGPAPIIQIKNPVIFKLETGLTVLVVENHQHPKITATFSTDGGPIFEGKKAGVIGILSGMLKEGTIKYAKAELDEKIDQMGAELSVSAGGSYVSSLTPYFQEAFTLMIEALREPAFSKDSFDKLKSQHLSSIKSEEKNVTSISSRVVRALSFGPDHALGEFATARSVEAITLEDVKTLYREILTPSKGYLTIVGDITPDKARSLVKNTFGNWKGPVIHPYNPSKVENLAKTEVNIIDLPSAVQSEITVLNLIELPLSSPDYHAVLLANQILGVGANGRLFKNLREKHGFTYGAYSAVGSGRNQTTFSASASVRNDKVDSAVFELLKEIKLIGNEIVSEDALQNAKNLYNGNFALNMENPAIGAGFASSILVNKLPKDFYKKFLEKLNAVTQKDVMRVSQQYFMSERARIVIVGNSKAFSQNLKASGLAVKYFDIYANPVPEI</sequence>
<dbReference type="AlphaFoldDB" id="A0A4R0PZN3"/>
<dbReference type="PANTHER" id="PTHR11851">
    <property type="entry name" value="METALLOPROTEASE"/>
    <property type="match status" value="1"/>
</dbReference>